<evidence type="ECO:0000313" key="1">
    <source>
        <dbReference type="EMBL" id="MPM36497.1"/>
    </source>
</evidence>
<name>A0A644Z799_9ZZZZ</name>
<dbReference type="SUPFAM" id="SSF50118">
    <property type="entry name" value="Cell growth inhibitor/plasmid maintenance toxic component"/>
    <property type="match status" value="1"/>
</dbReference>
<dbReference type="GO" id="GO:0003677">
    <property type="term" value="F:DNA binding"/>
    <property type="evidence" value="ECO:0007669"/>
    <property type="project" value="InterPro"/>
</dbReference>
<gene>
    <name evidence="1" type="ORF">SDC9_83095</name>
</gene>
<dbReference type="GO" id="GO:0016075">
    <property type="term" value="P:rRNA catabolic process"/>
    <property type="evidence" value="ECO:0007669"/>
    <property type="project" value="TreeGrafter"/>
</dbReference>
<reference evidence="1" key="1">
    <citation type="submission" date="2019-08" db="EMBL/GenBank/DDBJ databases">
        <authorList>
            <person name="Kucharzyk K."/>
            <person name="Murdoch R.W."/>
            <person name="Higgins S."/>
            <person name="Loffler F."/>
        </authorList>
    </citation>
    <scope>NUCLEOTIDE SEQUENCE</scope>
</reference>
<dbReference type="InterPro" id="IPR011067">
    <property type="entry name" value="Plasmid_toxin/cell-grow_inhib"/>
</dbReference>
<dbReference type="Pfam" id="PF02452">
    <property type="entry name" value="PemK_toxin"/>
    <property type="match status" value="1"/>
</dbReference>
<dbReference type="AlphaFoldDB" id="A0A644Z799"/>
<dbReference type="PANTHER" id="PTHR33988">
    <property type="entry name" value="ENDORIBONUCLEASE MAZF-RELATED"/>
    <property type="match status" value="1"/>
</dbReference>
<accession>A0A644Z799</accession>
<dbReference type="EMBL" id="VSSQ01007626">
    <property type="protein sequence ID" value="MPM36497.1"/>
    <property type="molecule type" value="Genomic_DNA"/>
</dbReference>
<sequence>MYNQGDILLIPIPFTDLSSSKRRPVLVISNSEYNEKTEDIIVAAITSNIEEKDYSIVFKNSDMLEGDIKIDSCVRADKIYTLSKTIVVKKFGRVKKQVVDKVKEKIAHLLDER</sequence>
<dbReference type="InterPro" id="IPR003477">
    <property type="entry name" value="PemK-like"/>
</dbReference>
<proteinExistence type="predicted"/>
<dbReference type="Gene3D" id="2.30.30.110">
    <property type="match status" value="1"/>
</dbReference>
<dbReference type="GO" id="GO:0004521">
    <property type="term" value="F:RNA endonuclease activity"/>
    <property type="evidence" value="ECO:0007669"/>
    <property type="project" value="TreeGrafter"/>
</dbReference>
<protein>
    <submittedName>
        <fullName evidence="1">Uncharacterized protein</fullName>
    </submittedName>
</protein>
<dbReference type="GO" id="GO:0006402">
    <property type="term" value="P:mRNA catabolic process"/>
    <property type="evidence" value="ECO:0007669"/>
    <property type="project" value="TreeGrafter"/>
</dbReference>
<comment type="caution">
    <text evidence="1">The sequence shown here is derived from an EMBL/GenBank/DDBJ whole genome shotgun (WGS) entry which is preliminary data.</text>
</comment>
<organism evidence="1">
    <name type="scientific">bioreactor metagenome</name>
    <dbReference type="NCBI Taxonomy" id="1076179"/>
    <lineage>
        <taxon>unclassified sequences</taxon>
        <taxon>metagenomes</taxon>
        <taxon>ecological metagenomes</taxon>
    </lineage>
</organism>